<sequence>MVRVFQSFKSHKDNPGPKSENPPVLNGDEPIMGAHSSLWRFLFHIDKRQAVTDERVLFILRWMLPPIFGVEILILGYLIGG</sequence>
<protein>
    <submittedName>
        <fullName evidence="3">Uncharacterized protein</fullName>
    </submittedName>
</protein>
<evidence type="ECO:0000256" key="2">
    <source>
        <dbReference type="SAM" id="Phobius"/>
    </source>
</evidence>
<feature type="transmembrane region" description="Helical" evidence="2">
    <location>
        <begin position="56"/>
        <end position="79"/>
    </location>
</feature>
<dbReference type="AlphaFoldDB" id="A0A0F9AZU9"/>
<keyword evidence="2" id="KW-1133">Transmembrane helix</keyword>
<gene>
    <name evidence="3" type="ORF">LCGC14_2589770</name>
</gene>
<evidence type="ECO:0000256" key="1">
    <source>
        <dbReference type="SAM" id="MobiDB-lite"/>
    </source>
</evidence>
<comment type="caution">
    <text evidence="3">The sequence shown here is derived from an EMBL/GenBank/DDBJ whole genome shotgun (WGS) entry which is preliminary data.</text>
</comment>
<keyword evidence="2" id="KW-0472">Membrane</keyword>
<feature type="region of interest" description="Disordered" evidence="1">
    <location>
        <begin position="1"/>
        <end position="26"/>
    </location>
</feature>
<dbReference type="EMBL" id="LAZR01043446">
    <property type="protein sequence ID" value="KKL07062.1"/>
    <property type="molecule type" value="Genomic_DNA"/>
</dbReference>
<organism evidence="3">
    <name type="scientific">marine sediment metagenome</name>
    <dbReference type="NCBI Taxonomy" id="412755"/>
    <lineage>
        <taxon>unclassified sequences</taxon>
        <taxon>metagenomes</taxon>
        <taxon>ecological metagenomes</taxon>
    </lineage>
</organism>
<accession>A0A0F9AZU9</accession>
<proteinExistence type="predicted"/>
<evidence type="ECO:0000313" key="3">
    <source>
        <dbReference type="EMBL" id="KKL07062.1"/>
    </source>
</evidence>
<reference evidence="3" key="1">
    <citation type="journal article" date="2015" name="Nature">
        <title>Complex archaea that bridge the gap between prokaryotes and eukaryotes.</title>
        <authorList>
            <person name="Spang A."/>
            <person name="Saw J.H."/>
            <person name="Jorgensen S.L."/>
            <person name="Zaremba-Niedzwiedzka K."/>
            <person name="Martijn J."/>
            <person name="Lind A.E."/>
            <person name="van Eijk R."/>
            <person name="Schleper C."/>
            <person name="Guy L."/>
            <person name="Ettema T.J."/>
        </authorList>
    </citation>
    <scope>NUCLEOTIDE SEQUENCE</scope>
</reference>
<name>A0A0F9AZU9_9ZZZZ</name>
<keyword evidence="2" id="KW-0812">Transmembrane</keyword>